<evidence type="ECO:0000256" key="6">
    <source>
        <dbReference type="ARBA" id="ARBA00023054"/>
    </source>
</evidence>
<dbReference type="GO" id="GO:0019905">
    <property type="term" value="F:syntaxin binding"/>
    <property type="evidence" value="ECO:0007669"/>
    <property type="project" value="TreeGrafter"/>
</dbReference>
<feature type="region of interest" description="Disordered" evidence="8">
    <location>
        <begin position="532"/>
        <end position="551"/>
    </location>
</feature>
<dbReference type="Gene3D" id="6.10.250.860">
    <property type="match status" value="1"/>
</dbReference>
<protein>
    <submittedName>
        <fullName evidence="10">Vacuolar protein sorting-associated protein 54 chloroplastic</fullName>
    </submittedName>
</protein>
<feature type="compositionally biased region" description="Polar residues" evidence="8">
    <location>
        <begin position="1"/>
        <end position="35"/>
    </location>
</feature>
<dbReference type="GO" id="GO:0000938">
    <property type="term" value="C:GARP complex"/>
    <property type="evidence" value="ECO:0007669"/>
    <property type="project" value="InterPro"/>
</dbReference>
<evidence type="ECO:0000256" key="8">
    <source>
        <dbReference type="SAM" id="MobiDB-lite"/>
    </source>
</evidence>
<dbReference type="GO" id="GO:0042147">
    <property type="term" value="P:retrograde transport, endosome to Golgi"/>
    <property type="evidence" value="ECO:0007669"/>
    <property type="project" value="InterPro"/>
</dbReference>
<gene>
    <name evidence="10" type="ORF">HS088_TW21G01430</name>
</gene>
<comment type="similarity">
    <text evidence="2">Belongs to the VPS54 family.</text>
</comment>
<comment type="subcellular location">
    <subcellularLocation>
        <location evidence="1">Golgi apparatus</location>
        <location evidence="1">trans-Golgi network</location>
    </subcellularLocation>
</comment>
<evidence type="ECO:0000256" key="4">
    <source>
        <dbReference type="ARBA" id="ARBA00022927"/>
    </source>
</evidence>
<reference evidence="10 11" key="1">
    <citation type="journal article" date="2020" name="Nat. Commun.">
        <title>Genome of Tripterygium wilfordii and identification of cytochrome P450 involved in triptolide biosynthesis.</title>
        <authorList>
            <person name="Tu L."/>
            <person name="Su P."/>
            <person name="Zhang Z."/>
            <person name="Gao L."/>
            <person name="Wang J."/>
            <person name="Hu T."/>
            <person name="Zhou J."/>
            <person name="Zhang Y."/>
            <person name="Zhao Y."/>
            <person name="Liu Y."/>
            <person name="Song Y."/>
            <person name="Tong Y."/>
            <person name="Lu Y."/>
            <person name="Yang J."/>
            <person name="Xu C."/>
            <person name="Jia M."/>
            <person name="Peters R.J."/>
            <person name="Huang L."/>
            <person name="Gao W."/>
        </authorList>
    </citation>
    <scope>NUCLEOTIDE SEQUENCE [LARGE SCALE GENOMIC DNA]</scope>
    <source>
        <strain evidence="11">cv. XIE 37</strain>
        <tissue evidence="10">Leaf</tissue>
    </source>
</reference>
<proteinExistence type="inferred from homology"/>
<keyword evidence="3" id="KW-0813">Transport</keyword>
<evidence type="ECO:0000256" key="7">
    <source>
        <dbReference type="SAM" id="Coils"/>
    </source>
</evidence>
<keyword evidence="11" id="KW-1185">Reference proteome</keyword>
<dbReference type="InterPro" id="IPR005024">
    <property type="entry name" value="Snf7_fam"/>
</dbReference>
<evidence type="ECO:0000256" key="2">
    <source>
        <dbReference type="ARBA" id="ARBA00009150"/>
    </source>
</evidence>
<dbReference type="Proteomes" id="UP000593562">
    <property type="component" value="Unassembled WGS sequence"/>
</dbReference>
<accession>A0A7J7C602</accession>
<dbReference type="Pfam" id="PF07928">
    <property type="entry name" value="Vps54"/>
    <property type="match status" value="1"/>
</dbReference>
<evidence type="ECO:0000259" key="9">
    <source>
        <dbReference type="Pfam" id="PF07928"/>
    </source>
</evidence>
<feature type="region of interest" description="Disordered" evidence="8">
    <location>
        <begin position="1"/>
        <end position="36"/>
    </location>
</feature>
<dbReference type="GO" id="GO:0006896">
    <property type="term" value="P:Golgi to vacuole transport"/>
    <property type="evidence" value="ECO:0007669"/>
    <property type="project" value="TreeGrafter"/>
</dbReference>
<feature type="compositionally biased region" description="Polar residues" evidence="8">
    <location>
        <begin position="699"/>
        <end position="716"/>
    </location>
</feature>
<evidence type="ECO:0000256" key="5">
    <source>
        <dbReference type="ARBA" id="ARBA00023034"/>
    </source>
</evidence>
<dbReference type="FunCoup" id="A0A7J7C602">
    <property type="interactions" value="4480"/>
</dbReference>
<dbReference type="Pfam" id="PF03357">
    <property type="entry name" value="Snf7"/>
    <property type="match status" value="1"/>
</dbReference>
<evidence type="ECO:0000256" key="3">
    <source>
        <dbReference type="ARBA" id="ARBA00022448"/>
    </source>
</evidence>
<name>A0A7J7C602_TRIWF</name>
<dbReference type="PANTHER" id="PTHR12965">
    <property type="entry name" value="VACUOLAR PROTEIN SORTING 54"/>
    <property type="match status" value="1"/>
</dbReference>
<organism evidence="10 11">
    <name type="scientific">Tripterygium wilfordii</name>
    <name type="common">Thunder God vine</name>
    <dbReference type="NCBI Taxonomy" id="458696"/>
    <lineage>
        <taxon>Eukaryota</taxon>
        <taxon>Viridiplantae</taxon>
        <taxon>Streptophyta</taxon>
        <taxon>Embryophyta</taxon>
        <taxon>Tracheophyta</taxon>
        <taxon>Spermatophyta</taxon>
        <taxon>Magnoliopsida</taxon>
        <taxon>eudicotyledons</taxon>
        <taxon>Gunneridae</taxon>
        <taxon>Pentapetalae</taxon>
        <taxon>rosids</taxon>
        <taxon>fabids</taxon>
        <taxon>Celastrales</taxon>
        <taxon>Celastraceae</taxon>
        <taxon>Tripterygium</taxon>
    </lineage>
</organism>
<keyword evidence="4" id="KW-0653">Protein transport</keyword>
<dbReference type="Gene3D" id="6.10.140.1230">
    <property type="match status" value="1"/>
</dbReference>
<feature type="coiled-coil region" evidence="7">
    <location>
        <begin position="208"/>
        <end position="242"/>
    </location>
</feature>
<feature type="domain" description="Vacuolar protein sorting-associated protein 54 C-terminal" evidence="9">
    <location>
        <begin position="777"/>
        <end position="909"/>
    </location>
</feature>
<comment type="caution">
    <text evidence="10">The sequence shown here is derived from an EMBL/GenBank/DDBJ whole genome shotgun (WGS) entry which is preliminary data.</text>
</comment>
<sequence>MDLQPSPSQSGRSSTDSLGNVKNGLDRTNSSSLAKSISDAGGHSLSSILNNPHSGKSGVYASDAWVGWWSSSSSSVAAPEFLPLLSTKAASDVSRSDFHQYLSSVSEQYSRFEDIRNHSSKESLDLDGIGGQGEALVACLREVPALYFKEDFALEDGGTFRAACPFSNVSDNLVLQEKLSHYLDVVELHLVKEISLRSNYFFEAQGQLQDLNVKIVEGCNQIQELKKTISLLDEDLVDSARQIQELNVTRSNLLALQQKLRLILYVNQAVSALKLLVASADCAGALDVTDDLQNLLDGDELSGLHCFRHLRDLVATSIDAINSILSAEFMRTSIHDVGDTDGVILSKTKAGAIIPMNGKDEEFELDEDETSNFRDRLLPLIIGLLRTAKLPSVLRIYRDTLTADMKTAIKNAVAELLPILVARSLGLESAFIPGERTGDTTDGGGSSLASKLRSLSSESFVQLLGAIFKIVRAHLVRAAEVKRSIEWIMSNLDDHYAADSVTAAIALGSVAAETLQDTVGLSVSVLPHSTHRNATKVPPLQGKTNDAANPSNMSRNFRADVLRENTEAVFAACDAAHGRWAKLLGVRAILHPKLRIQEFLSIFNITQEFITATEKIGGRLGYSIRGTLQSQAKAFVDFQHESRMTKIRAVLDQETWAEVDVPDEFQAMINSLLCSEELISGNFDATEANLTANCSEVPTSNDGSLISDTDPLNTPQQKERTGSKMSLEDNAVVKSSPVGVTVGRNKADAVTSLGPNTNNNLKERGKSASQTLFYGGASYHMVNCGLILLKMLAEYIDMNNFLPTLSSEIVHRVVEILKFFNTRTCQLVLGAGAMQVSGLKSITAKHLALASQAISFTYAIIPEIRRVLFLKVPEMRRALLLSEIDRVAQDYKVHRDEIHTKLVQIMRERMLFHARGLPKVVETWNRPEDADSQPSEFARALTKEVGYLQRILSRNLHESDVQAIFRQVVIIFHSQISEAFSRFEINTPQAKDRLHRDIKHILGCIRSLPSDNLTPSDCNLILRELLEMSDPVSVYNTFVVEDNSGIKGFVLRTYGEGILATMNIFKKKSSPKDALRTSKREMAVATRGIEHEISSLQLEEKKLVAEIKQTAKTGNEAATRILARQLVRLRQQITNLQGSRAQIRGVATHTQALYASTSISTGMKGATKAMVAMNKQMAPAKQAKVIKEFQKQSAQMDMTIEMMSEAIDETLDKDEAEEETEELSNQVLDEIGVDIASQLSSAPKGRIATRNAMNVVASHSSEAPNVEDLEKRLASLRRI</sequence>
<dbReference type="GO" id="GO:0015031">
    <property type="term" value="P:protein transport"/>
    <property type="evidence" value="ECO:0007669"/>
    <property type="project" value="UniProtKB-KW"/>
</dbReference>
<evidence type="ECO:0000313" key="10">
    <source>
        <dbReference type="EMBL" id="KAF5729267.1"/>
    </source>
</evidence>
<evidence type="ECO:0000256" key="1">
    <source>
        <dbReference type="ARBA" id="ARBA00004601"/>
    </source>
</evidence>
<feature type="compositionally biased region" description="Polar residues" evidence="8">
    <location>
        <begin position="542"/>
        <end position="551"/>
    </location>
</feature>
<feature type="region of interest" description="Disordered" evidence="8">
    <location>
        <begin position="699"/>
        <end position="726"/>
    </location>
</feature>
<keyword evidence="6 7" id="KW-0175">Coiled coil</keyword>
<dbReference type="PANTHER" id="PTHR12965:SF0">
    <property type="entry name" value="VACUOLAR PROTEIN SORTING-ASSOCIATED PROTEIN 54"/>
    <property type="match status" value="1"/>
</dbReference>
<keyword evidence="5" id="KW-0333">Golgi apparatus</keyword>
<evidence type="ECO:0000313" key="11">
    <source>
        <dbReference type="Proteomes" id="UP000593562"/>
    </source>
</evidence>
<dbReference type="GO" id="GO:0005829">
    <property type="term" value="C:cytosol"/>
    <property type="evidence" value="ECO:0007669"/>
    <property type="project" value="GOC"/>
</dbReference>
<dbReference type="AlphaFoldDB" id="A0A7J7C602"/>
<dbReference type="InterPro" id="IPR012501">
    <property type="entry name" value="Vps54_C"/>
</dbReference>
<dbReference type="InterPro" id="IPR039745">
    <property type="entry name" value="Vps54"/>
</dbReference>
<dbReference type="EMBL" id="JAAARO010000021">
    <property type="protein sequence ID" value="KAF5729267.1"/>
    <property type="molecule type" value="Genomic_DNA"/>
</dbReference>
<dbReference type="InParanoid" id="A0A7J7C602"/>